<name>A0AAV9W0Z1_9PEZI</name>
<keyword evidence="3" id="KW-1185">Reference proteome</keyword>
<dbReference type="AlphaFoldDB" id="A0AAV9W0Z1"/>
<evidence type="ECO:0000256" key="1">
    <source>
        <dbReference type="SAM" id="MobiDB-lite"/>
    </source>
</evidence>
<protein>
    <submittedName>
        <fullName evidence="2">Uncharacterized protein</fullName>
    </submittedName>
</protein>
<feature type="region of interest" description="Disordered" evidence="1">
    <location>
        <begin position="62"/>
        <end position="98"/>
    </location>
</feature>
<sequence length="139" mass="15569">MLLSLSSVPDYRIQTTHHRQLARKTHNLYLRRSRARTSDGSVGRSVPKLVGMQCPYQAYVEGRKGRSREWAPASDKQGPRDSQARAQGPSYCPSLPERTEDSIAAAEHLVAFGAFVGPARKECWETMERVRAKGRDGID</sequence>
<dbReference type="Proteomes" id="UP001370758">
    <property type="component" value="Unassembled WGS sequence"/>
</dbReference>
<proteinExistence type="predicted"/>
<evidence type="ECO:0000313" key="3">
    <source>
        <dbReference type="Proteomes" id="UP001370758"/>
    </source>
</evidence>
<organism evidence="2 3">
    <name type="scientific">Arthrobotrys musiformis</name>
    <dbReference type="NCBI Taxonomy" id="47236"/>
    <lineage>
        <taxon>Eukaryota</taxon>
        <taxon>Fungi</taxon>
        <taxon>Dikarya</taxon>
        <taxon>Ascomycota</taxon>
        <taxon>Pezizomycotina</taxon>
        <taxon>Orbiliomycetes</taxon>
        <taxon>Orbiliales</taxon>
        <taxon>Orbiliaceae</taxon>
        <taxon>Arthrobotrys</taxon>
    </lineage>
</organism>
<dbReference type="EMBL" id="JAVHJL010000008">
    <property type="protein sequence ID" value="KAK6498741.1"/>
    <property type="molecule type" value="Genomic_DNA"/>
</dbReference>
<comment type="caution">
    <text evidence="2">The sequence shown here is derived from an EMBL/GenBank/DDBJ whole genome shotgun (WGS) entry which is preliminary data.</text>
</comment>
<accession>A0AAV9W0Z1</accession>
<evidence type="ECO:0000313" key="2">
    <source>
        <dbReference type="EMBL" id="KAK6498741.1"/>
    </source>
</evidence>
<reference evidence="2 3" key="1">
    <citation type="submission" date="2023-08" db="EMBL/GenBank/DDBJ databases">
        <authorList>
            <person name="Palmer J.M."/>
        </authorList>
    </citation>
    <scope>NUCLEOTIDE SEQUENCE [LARGE SCALE GENOMIC DNA]</scope>
    <source>
        <strain evidence="2 3">TWF481</strain>
    </source>
</reference>
<gene>
    <name evidence="2" type="ORF">TWF481_011315</name>
</gene>